<comment type="subcellular location">
    <subcellularLocation>
        <location evidence="1">Endomembrane system</location>
        <topology evidence="1">Multi-pass membrane protein</topology>
    </subcellularLocation>
</comment>
<keyword evidence="5" id="KW-0443">Lipid metabolism</keyword>
<evidence type="ECO:0000259" key="8">
    <source>
        <dbReference type="Pfam" id="PF04116"/>
    </source>
</evidence>
<dbReference type="EMBL" id="BMJQ01000004">
    <property type="protein sequence ID" value="GGF14367.1"/>
    <property type="molecule type" value="Genomic_DNA"/>
</dbReference>
<reference evidence="9" key="1">
    <citation type="journal article" date="2014" name="Int. J. Syst. Evol. Microbiol.">
        <title>Complete genome sequence of Corynebacterium casei LMG S-19264T (=DSM 44701T), isolated from a smear-ripened cheese.</title>
        <authorList>
            <consortium name="US DOE Joint Genome Institute (JGI-PGF)"/>
            <person name="Walter F."/>
            <person name="Albersmeier A."/>
            <person name="Kalinowski J."/>
            <person name="Ruckert C."/>
        </authorList>
    </citation>
    <scope>NUCLEOTIDE SEQUENCE</scope>
    <source>
        <strain evidence="9">CGMCC 1.15725</strain>
    </source>
</reference>
<keyword evidence="4" id="KW-0560">Oxidoreductase</keyword>
<evidence type="ECO:0000313" key="10">
    <source>
        <dbReference type="Proteomes" id="UP000646365"/>
    </source>
</evidence>
<dbReference type="GO" id="GO:0012505">
    <property type="term" value="C:endomembrane system"/>
    <property type="evidence" value="ECO:0007669"/>
    <property type="project" value="UniProtKB-SubCell"/>
</dbReference>
<dbReference type="Proteomes" id="UP000646365">
    <property type="component" value="Unassembled WGS sequence"/>
</dbReference>
<comment type="caution">
    <text evidence="9">The sequence shown here is derived from an EMBL/GenBank/DDBJ whole genome shotgun (WGS) entry which is preliminary data.</text>
</comment>
<reference evidence="9" key="2">
    <citation type="submission" date="2020-09" db="EMBL/GenBank/DDBJ databases">
        <authorList>
            <person name="Sun Q."/>
            <person name="Zhou Y."/>
        </authorList>
    </citation>
    <scope>NUCLEOTIDE SEQUENCE</scope>
    <source>
        <strain evidence="9">CGMCC 1.15725</strain>
    </source>
</reference>
<feature type="domain" description="Fatty acid hydroxylase" evidence="8">
    <location>
        <begin position="90"/>
        <end position="224"/>
    </location>
</feature>
<dbReference type="GO" id="GO:0016020">
    <property type="term" value="C:membrane"/>
    <property type="evidence" value="ECO:0007669"/>
    <property type="project" value="GOC"/>
</dbReference>
<evidence type="ECO:0000256" key="4">
    <source>
        <dbReference type="ARBA" id="ARBA00023002"/>
    </source>
</evidence>
<dbReference type="InterPro" id="IPR006694">
    <property type="entry name" value="Fatty_acid_hydroxylase"/>
</dbReference>
<proteinExistence type="predicted"/>
<evidence type="ECO:0000256" key="3">
    <source>
        <dbReference type="ARBA" id="ARBA00022989"/>
    </source>
</evidence>
<feature type="transmembrane region" description="Helical" evidence="7">
    <location>
        <begin position="80"/>
        <end position="99"/>
    </location>
</feature>
<dbReference type="RefSeq" id="WP_189045152.1">
    <property type="nucleotide sequence ID" value="NZ_BMJQ01000004.1"/>
</dbReference>
<accession>A0A8J2YS74</accession>
<evidence type="ECO:0000256" key="2">
    <source>
        <dbReference type="ARBA" id="ARBA00022692"/>
    </source>
</evidence>
<evidence type="ECO:0000256" key="1">
    <source>
        <dbReference type="ARBA" id="ARBA00004127"/>
    </source>
</evidence>
<keyword evidence="3 7" id="KW-1133">Transmembrane helix</keyword>
<sequence>MSALLEALPGLAMIGLMCVVAVAIECGGNVDRQRHCRAAAFNLAYYFTTTAALAPVMSIAASGVAVSLNSIGGGLVALPAGGWWFPANVLAILLVTDFLEYSYHYAQHKVPLLWRMHSLHHSEEQINATTTTRQFWFDQIIRAMVILPIVGLAIRTDASVVVVARMLVVANGIHVHMSLQRGWGRLWWLLNSPQYHRCHHSFLPQHIDRNLAPMFPIWDILFGTAYRAAADEYPPTGLQPSVRPSLLGAVLWPLRAGASGR</sequence>
<dbReference type="PANTHER" id="PTHR21624:SF1">
    <property type="entry name" value="ALKYLGLYCEROL MONOOXYGENASE"/>
    <property type="match status" value="1"/>
</dbReference>
<dbReference type="GO" id="GO:0050479">
    <property type="term" value="F:glyceryl-ether monooxygenase activity"/>
    <property type="evidence" value="ECO:0007669"/>
    <property type="project" value="TreeGrafter"/>
</dbReference>
<dbReference type="PANTHER" id="PTHR21624">
    <property type="entry name" value="STEROL DESATURASE-RELATED PROTEIN"/>
    <property type="match status" value="1"/>
</dbReference>
<dbReference type="AlphaFoldDB" id="A0A8J2YS74"/>
<keyword evidence="2 7" id="KW-0812">Transmembrane</keyword>
<gene>
    <name evidence="9" type="ORF">GCM10011611_20200</name>
</gene>
<dbReference type="InterPro" id="IPR051689">
    <property type="entry name" value="Sterol_desaturase/TMEM195"/>
</dbReference>
<evidence type="ECO:0000256" key="5">
    <source>
        <dbReference type="ARBA" id="ARBA00023098"/>
    </source>
</evidence>
<protein>
    <recommendedName>
        <fullName evidence="8">Fatty acid hydroxylase domain-containing protein</fullName>
    </recommendedName>
</protein>
<dbReference type="GO" id="GO:0005506">
    <property type="term" value="F:iron ion binding"/>
    <property type="evidence" value="ECO:0007669"/>
    <property type="project" value="InterPro"/>
</dbReference>
<keyword evidence="10" id="KW-1185">Reference proteome</keyword>
<feature type="transmembrane region" description="Helical" evidence="7">
    <location>
        <begin position="43"/>
        <end position="68"/>
    </location>
</feature>
<dbReference type="GO" id="GO:0008610">
    <property type="term" value="P:lipid biosynthetic process"/>
    <property type="evidence" value="ECO:0007669"/>
    <property type="project" value="InterPro"/>
</dbReference>
<feature type="transmembrane region" description="Helical" evidence="7">
    <location>
        <begin position="12"/>
        <end position="31"/>
    </location>
</feature>
<evidence type="ECO:0000256" key="7">
    <source>
        <dbReference type="SAM" id="Phobius"/>
    </source>
</evidence>
<organism evidence="9 10">
    <name type="scientific">Aliidongia dinghuensis</name>
    <dbReference type="NCBI Taxonomy" id="1867774"/>
    <lineage>
        <taxon>Bacteria</taxon>
        <taxon>Pseudomonadati</taxon>
        <taxon>Pseudomonadota</taxon>
        <taxon>Alphaproteobacteria</taxon>
        <taxon>Rhodospirillales</taxon>
        <taxon>Dongiaceae</taxon>
        <taxon>Aliidongia</taxon>
    </lineage>
</organism>
<name>A0A8J2YS74_9PROT</name>
<dbReference type="GO" id="GO:0006643">
    <property type="term" value="P:membrane lipid metabolic process"/>
    <property type="evidence" value="ECO:0007669"/>
    <property type="project" value="TreeGrafter"/>
</dbReference>
<keyword evidence="6 7" id="KW-0472">Membrane</keyword>
<evidence type="ECO:0000313" key="9">
    <source>
        <dbReference type="EMBL" id="GGF14367.1"/>
    </source>
</evidence>
<evidence type="ECO:0000256" key="6">
    <source>
        <dbReference type="ARBA" id="ARBA00023136"/>
    </source>
</evidence>
<dbReference type="Pfam" id="PF04116">
    <property type="entry name" value="FA_hydroxylase"/>
    <property type="match status" value="1"/>
</dbReference>